<feature type="transmembrane region" description="Helical" evidence="1">
    <location>
        <begin position="196"/>
        <end position="217"/>
    </location>
</feature>
<keyword evidence="1" id="KW-0472">Membrane</keyword>
<feature type="transmembrane region" description="Helical" evidence="1">
    <location>
        <begin position="250"/>
        <end position="270"/>
    </location>
</feature>
<accession>A0A6I6JAU7</accession>
<feature type="transmembrane region" description="Helical" evidence="1">
    <location>
        <begin position="34"/>
        <end position="52"/>
    </location>
</feature>
<feature type="transmembrane region" description="Helical" evidence="1">
    <location>
        <begin position="89"/>
        <end position="108"/>
    </location>
</feature>
<reference evidence="3 4" key="1">
    <citation type="submission" date="2019-11" db="EMBL/GenBank/DDBJ databases">
        <authorList>
            <person name="Zheng R.K."/>
            <person name="Sun C.M."/>
        </authorList>
    </citation>
    <scope>NUCLEOTIDE SEQUENCE [LARGE SCALE GENOMIC DNA]</scope>
    <source>
        <strain evidence="3 4">SRB007</strain>
    </source>
</reference>
<dbReference type="Pfam" id="PF00892">
    <property type="entry name" value="EamA"/>
    <property type="match status" value="2"/>
</dbReference>
<name>A0A6I6JAU7_9BACT</name>
<feature type="domain" description="EamA" evidence="2">
    <location>
        <begin position="6"/>
        <end position="131"/>
    </location>
</feature>
<keyword evidence="4" id="KW-1185">Reference proteome</keyword>
<keyword evidence="1" id="KW-1133">Transmembrane helix</keyword>
<evidence type="ECO:0000259" key="2">
    <source>
        <dbReference type="Pfam" id="PF00892"/>
    </source>
</evidence>
<dbReference type="EMBL" id="CP046400">
    <property type="protein sequence ID" value="QGY39896.1"/>
    <property type="molecule type" value="Genomic_DNA"/>
</dbReference>
<feature type="transmembrane region" description="Helical" evidence="1">
    <location>
        <begin position="138"/>
        <end position="160"/>
    </location>
</feature>
<dbReference type="KEGG" id="psel:GM415_07075"/>
<feature type="transmembrane region" description="Helical" evidence="1">
    <location>
        <begin position="172"/>
        <end position="190"/>
    </location>
</feature>
<dbReference type="InterPro" id="IPR000620">
    <property type="entry name" value="EamA_dom"/>
</dbReference>
<evidence type="ECO:0000313" key="3">
    <source>
        <dbReference type="EMBL" id="QGY39896.1"/>
    </source>
</evidence>
<dbReference type="GO" id="GO:0016020">
    <property type="term" value="C:membrane"/>
    <property type="evidence" value="ECO:0007669"/>
    <property type="project" value="InterPro"/>
</dbReference>
<proteinExistence type="predicted"/>
<gene>
    <name evidence="3" type="ORF">GM415_07075</name>
</gene>
<feature type="transmembrane region" description="Helical" evidence="1">
    <location>
        <begin position="64"/>
        <end position="83"/>
    </location>
</feature>
<dbReference type="PANTHER" id="PTHR22911:SF79">
    <property type="entry name" value="MOBA-LIKE NTP TRANSFERASE DOMAIN-CONTAINING PROTEIN"/>
    <property type="match status" value="1"/>
</dbReference>
<dbReference type="InterPro" id="IPR037185">
    <property type="entry name" value="EmrE-like"/>
</dbReference>
<dbReference type="RefSeq" id="WP_158947120.1">
    <property type="nucleotide sequence ID" value="NZ_CP046400.1"/>
</dbReference>
<sequence>MSDKNRAILLMAFTALIWSSGGLAIKLAELNPMAITGLRSGLAALTLLVLFRKRLSFRFSPVRLGAALGYAGLLITNVVATKLTTSANAILLAYTAPVYVALLAPWLLREKTRHGDWLFIAVTIGGMALFFLDKLTPTGLWGNLIAIGTGLSYAVFTLCMRAQKDASPVESVILGHALTFLCGLPFLLHATPDPAGWLGIAYLGIIQQGVSLAFYVWAIKRLGALEAILIMMLEPIFNPVWVALGYGELPGIWAIAGGTIVIGAVTLRGLRSASSNKRLRPTP</sequence>
<feature type="transmembrane region" description="Helical" evidence="1">
    <location>
        <begin position="115"/>
        <end position="132"/>
    </location>
</feature>
<organism evidence="3 4">
    <name type="scientific">Pseudodesulfovibrio cashew</name>
    <dbReference type="NCBI Taxonomy" id="2678688"/>
    <lineage>
        <taxon>Bacteria</taxon>
        <taxon>Pseudomonadati</taxon>
        <taxon>Thermodesulfobacteriota</taxon>
        <taxon>Desulfovibrionia</taxon>
        <taxon>Desulfovibrionales</taxon>
        <taxon>Desulfovibrionaceae</taxon>
    </lineage>
</organism>
<dbReference type="PANTHER" id="PTHR22911">
    <property type="entry name" value="ACYL-MALONYL CONDENSING ENZYME-RELATED"/>
    <property type="match status" value="1"/>
</dbReference>
<dbReference type="SUPFAM" id="SSF103481">
    <property type="entry name" value="Multidrug resistance efflux transporter EmrE"/>
    <property type="match status" value="2"/>
</dbReference>
<keyword evidence="1" id="KW-0812">Transmembrane</keyword>
<protein>
    <submittedName>
        <fullName evidence="3">EamA family transporter</fullName>
    </submittedName>
</protein>
<feature type="transmembrane region" description="Helical" evidence="1">
    <location>
        <begin position="224"/>
        <end position="244"/>
    </location>
</feature>
<dbReference type="AlphaFoldDB" id="A0A6I6JAU7"/>
<feature type="domain" description="EamA" evidence="2">
    <location>
        <begin position="140"/>
        <end position="267"/>
    </location>
</feature>
<evidence type="ECO:0000313" key="4">
    <source>
        <dbReference type="Proteomes" id="UP000428328"/>
    </source>
</evidence>
<evidence type="ECO:0000256" key="1">
    <source>
        <dbReference type="SAM" id="Phobius"/>
    </source>
</evidence>
<dbReference type="Proteomes" id="UP000428328">
    <property type="component" value="Chromosome"/>
</dbReference>